<dbReference type="AlphaFoldDB" id="A0A0F9DYP6"/>
<proteinExistence type="predicted"/>
<comment type="caution">
    <text evidence="1">The sequence shown here is derived from an EMBL/GenBank/DDBJ whole genome shotgun (WGS) entry which is preliminary data.</text>
</comment>
<name>A0A0F9DYP6_9ZZZZ</name>
<gene>
    <name evidence="1" type="ORF">LCGC14_2139740</name>
</gene>
<evidence type="ECO:0000313" key="1">
    <source>
        <dbReference type="EMBL" id="KKL66963.1"/>
    </source>
</evidence>
<sequence>MVNLFLTMLRHDQRHQTVMDYLDALIVPVADTYLVPEMKSIGENNGYATSFNQLWRVEKTGFLKFDLVNDHHVALYLEEGTKPHVIEGDLHFPVEDGGWVRTKHVDHPGFEGYHVFEKALASGALDRFESQLATETISFLQRTVMK</sequence>
<reference evidence="1" key="1">
    <citation type="journal article" date="2015" name="Nature">
        <title>Complex archaea that bridge the gap between prokaryotes and eukaryotes.</title>
        <authorList>
            <person name="Spang A."/>
            <person name="Saw J.H."/>
            <person name="Jorgensen S.L."/>
            <person name="Zaremba-Niedzwiedzka K."/>
            <person name="Martijn J."/>
            <person name="Lind A.E."/>
            <person name="van Eijk R."/>
            <person name="Schleper C."/>
            <person name="Guy L."/>
            <person name="Ettema T.J."/>
        </authorList>
    </citation>
    <scope>NUCLEOTIDE SEQUENCE</scope>
</reference>
<dbReference type="EMBL" id="LAZR01027035">
    <property type="protein sequence ID" value="KKL66963.1"/>
    <property type="molecule type" value="Genomic_DNA"/>
</dbReference>
<accession>A0A0F9DYP6</accession>
<protein>
    <submittedName>
        <fullName evidence="1">Uncharacterized protein</fullName>
    </submittedName>
</protein>
<organism evidence="1">
    <name type="scientific">marine sediment metagenome</name>
    <dbReference type="NCBI Taxonomy" id="412755"/>
    <lineage>
        <taxon>unclassified sequences</taxon>
        <taxon>metagenomes</taxon>
        <taxon>ecological metagenomes</taxon>
    </lineage>
</organism>